<evidence type="ECO:0000313" key="1">
    <source>
        <dbReference type="EMBL" id="TQN64841.1"/>
    </source>
</evidence>
<accession>A0A5Q4BDM0</accession>
<protein>
    <submittedName>
        <fullName evidence="1">Uncharacterized protein</fullName>
    </submittedName>
</protein>
<gene>
    <name evidence="1" type="ORF">CSHISOI_10626</name>
</gene>
<dbReference type="EMBL" id="PUHP01001998">
    <property type="protein sequence ID" value="TQN64841.1"/>
    <property type="molecule type" value="Genomic_DNA"/>
</dbReference>
<sequence length="73" mass="7988">MASSSSKSSSKRGPIHVNVWYCDVCRYGPLSPYTDGHCANCGHQRCHDCETIVIQQHQGHSSPEGSKQRGKGD</sequence>
<reference evidence="1 2" key="1">
    <citation type="journal article" date="2019" name="Sci. Rep.">
        <title>Colletotrichum shisoi sp. nov., an anthracnose pathogen of Perilla frutescens in Japan: molecular phylogenetic, morphological and genomic evidence.</title>
        <authorList>
            <person name="Gan P."/>
            <person name="Tsushima A."/>
            <person name="Hiroyama R."/>
            <person name="Narusaka M."/>
            <person name="Takano Y."/>
            <person name="Narusaka Y."/>
            <person name="Kawaradani M."/>
            <person name="Damm U."/>
            <person name="Shirasu K."/>
        </authorList>
    </citation>
    <scope>NUCLEOTIDE SEQUENCE [LARGE SCALE GENOMIC DNA]</scope>
    <source>
        <strain evidence="1 2">PG-2018a</strain>
    </source>
</reference>
<name>A0A5Q4BDM0_9PEZI</name>
<dbReference type="Proteomes" id="UP000326340">
    <property type="component" value="Unassembled WGS sequence"/>
</dbReference>
<comment type="caution">
    <text evidence="1">The sequence shown here is derived from an EMBL/GenBank/DDBJ whole genome shotgun (WGS) entry which is preliminary data.</text>
</comment>
<proteinExistence type="predicted"/>
<dbReference type="OrthoDB" id="10479450at2759"/>
<evidence type="ECO:0000313" key="2">
    <source>
        <dbReference type="Proteomes" id="UP000326340"/>
    </source>
</evidence>
<dbReference type="AlphaFoldDB" id="A0A5Q4BDM0"/>
<keyword evidence="2" id="KW-1185">Reference proteome</keyword>
<organism evidence="1 2">
    <name type="scientific">Colletotrichum shisoi</name>
    <dbReference type="NCBI Taxonomy" id="2078593"/>
    <lineage>
        <taxon>Eukaryota</taxon>
        <taxon>Fungi</taxon>
        <taxon>Dikarya</taxon>
        <taxon>Ascomycota</taxon>
        <taxon>Pezizomycotina</taxon>
        <taxon>Sordariomycetes</taxon>
        <taxon>Hypocreomycetidae</taxon>
        <taxon>Glomerellales</taxon>
        <taxon>Glomerellaceae</taxon>
        <taxon>Colletotrichum</taxon>
        <taxon>Colletotrichum destructivum species complex</taxon>
    </lineage>
</organism>